<reference evidence="8 9" key="1">
    <citation type="journal article" date="2019" name="Syst. Appl. Microbiol.">
        <title>Polyphasic characterization of two novel Lactobacillus spp. isolated from blown salami packages: Description of Lactobacillus halodurans sp. nov. and Lactobacillus salsicarnum sp. nov.</title>
        <authorList>
            <person name="Schuster J.A."/>
            <person name="Klingl A."/>
            <person name="Vogel R.F."/>
            <person name="Ehrmann M.A."/>
        </authorList>
    </citation>
    <scope>NUCLEOTIDE SEQUENCE [LARGE SCALE GENOMIC DNA]</scope>
    <source>
        <strain evidence="7 8">TMW 1.1920</strain>
        <strain evidence="6 9">TMW 1.2172</strain>
    </source>
</reference>
<dbReference type="PRINTS" id="PR00039">
    <property type="entry name" value="HTHLYSR"/>
</dbReference>
<evidence type="ECO:0000256" key="3">
    <source>
        <dbReference type="ARBA" id="ARBA00023125"/>
    </source>
</evidence>
<evidence type="ECO:0000313" key="6">
    <source>
        <dbReference type="EMBL" id="MQS76199.1"/>
    </source>
</evidence>
<gene>
    <name evidence="7" type="ORF">FHL05_05930</name>
    <name evidence="6" type="ORF">FHL06_07345</name>
</gene>
<dbReference type="InterPro" id="IPR050950">
    <property type="entry name" value="HTH-type_LysR_regulators"/>
</dbReference>
<keyword evidence="8" id="KW-1185">Reference proteome</keyword>
<dbReference type="Pfam" id="PF03466">
    <property type="entry name" value="LysR_substrate"/>
    <property type="match status" value="1"/>
</dbReference>
<protein>
    <submittedName>
        <fullName evidence="7">LysR family transcriptional regulator</fullName>
    </submittedName>
</protein>
<dbReference type="RefSeq" id="WP_153385593.1">
    <property type="nucleotide sequence ID" value="NZ_VDFO01000018.1"/>
</dbReference>
<dbReference type="Proteomes" id="UP000414364">
    <property type="component" value="Unassembled WGS sequence"/>
</dbReference>
<comment type="similarity">
    <text evidence="1">Belongs to the LysR transcriptional regulatory family.</text>
</comment>
<dbReference type="EMBL" id="VDFP01000013">
    <property type="protein sequence ID" value="MQS76199.1"/>
    <property type="molecule type" value="Genomic_DNA"/>
</dbReference>
<evidence type="ECO:0000313" key="7">
    <source>
        <dbReference type="EMBL" id="MQS97427.1"/>
    </source>
</evidence>
<sequence>MDIRVLRYFVTIAREQNMSKAARMLHVSQPALSKQISELEAELGIKLFERKHRHIQLTQEGYYLLERAEEIIGLVNKTTYNLQKQDVVSGTLDIGAGESIAIKYVMEAVKNILHKYPEVHINLHSGDGEEILSELDSGVLEFGVIMGHRDLSNYNTLVLPAKNRWGVIMREDEQLAHQKSIQPSDLLGRTLITSRQAKEHQLLNQWSNGLYEQFNFVGSYNLIFNAALLVKTGACMALTYDDLIDSPSNTGLVFRPLEPELTDPNTLIWSKDRHLPNVGKLFLDDLQTTIKKNTP</sequence>
<dbReference type="InterPro" id="IPR005119">
    <property type="entry name" value="LysR_subst-bd"/>
</dbReference>
<name>A0A5P0ZWT8_9LACO</name>
<dbReference type="InterPro" id="IPR000847">
    <property type="entry name" value="LysR_HTH_N"/>
</dbReference>
<accession>A0A5P0ZWT8</accession>
<comment type="caution">
    <text evidence="7">The sequence shown here is derived from an EMBL/GenBank/DDBJ whole genome shotgun (WGS) entry which is preliminary data.</text>
</comment>
<dbReference type="GO" id="GO:0005829">
    <property type="term" value="C:cytosol"/>
    <property type="evidence" value="ECO:0007669"/>
    <property type="project" value="TreeGrafter"/>
</dbReference>
<keyword evidence="4" id="KW-0804">Transcription</keyword>
<dbReference type="AlphaFoldDB" id="A0A5P0ZWT8"/>
<dbReference type="OrthoDB" id="9803735at2"/>
<dbReference type="Gene3D" id="3.40.190.10">
    <property type="entry name" value="Periplasmic binding protein-like II"/>
    <property type="match status" value="2"/>
</dbReference>
<dbReference type="PANTHER" id="PTHR30419">
    <property type="entry name" value="HTH-TYPE TRANSCRIPTIONAL REGULATOR YBHD"/>
    <property type="match status" value="1"/>
</dbReference>
<dbReference type="Gene3D" id="1.10.10.10">
    <property type="entry name" value="Winged helix-like DNA-binding domain superfamily/Winged helix DNA-binding domain"/>
    <property type="match status" value="1"/>
</dbReference>
<evidence type="ECO:0000256" key="4">
    <source>
        <dbReference type="ARBA" id="ARBA00023163"/>
    </source>
</evidence>
<dbReference type="SUPFAM" id="SSF53850">
    <property type="entry name" value="Periplasmic binding protein-like II"/>
    <property type="match status" value="1"/>
</dbReference>
<dbReference type="EMBL" id="VDFO01000018">
    <property type="protein sequence ID" value="MQS97427.1"/>
    <property type="molecule type" value="Genomic_DNA"/>
</dbReference>
<evidence type="ECO:0000313" key="9">
    <source>
        <dbReference type="Proteomes" id="UP000414364"/>
    </source>
</evidence>
<feature type="domain" description="HTH lysR-type" evidence="5">
    <location>
        <begin position="1"/>
        <end position="58"/>
    </location>
</feature>
<dbReference type="GO" id="GO:0003677">
    <property type="term" value="F:DNA binding"/>
    <property type="evidence" value="ECO:0007669"/>
    <property type="project" value="UniProtKB-KW"/>
</dbReference>
<evidence type="ECO:0000259" key="5">
    <source>
        <dbReference type="PROSITE" id="PS50931"/>
    </source>
</evidence>
<dbReference type="PANTHER" id="PTHR30419:SF8">
    <property type="entry name" value="NITROGEN ASSIMILATION TRANSCRIPTIONAL ACTIVATOR-RELATED"/>
    <property type="match status" value="1"/>
</dbReference>
<evidence type="ECO:0000256" key="1">
    <source>
        <dbReference type="ARBA" id="ARBA00009437"/>
    </source>
</evidence>
<dbReference type="Pfam" id="PF00126">
    <property type="entry name" value="HTH_1"/>
    <property type="match status" value="1"/>
</dbReference>
<dbReference type="GO" id="GO:0003700">
    <property type="term" value="F:DNA-binding transcription factor activity"/>
    <property type="evidence" value="ECO:0007669"/>
    <property type="project" value="InterPro"/>
</dbReference>
<dbReference type="FunFam" id="1.10.10.10:FF:000001">
    <property type="entry name" value="LysR family transcriptional regulator"/>
    <property type="match status" value="1"/>
</dbReference>
<organism evidence="7 8">
    <name type="scientific">Companilactobacillus halodurans</name>
    <dbReference type="NCBI Taxonomy" id="2584183"/>
    <lineage>
        <taxon>Bacteria</taxon>
        <taxon>Bacillati</taxon>
        <taxon>Bacillota</taxon>
        <taxon>Bacilli</taxon>
        <taxon>Lactobacillales</taxon>
        <taxon>Lactobacillaceae</taxon>
        <taxon>Companilactobacillus</taxon>
    </lineage>
</organism>
<dbReference type="CDD" id="cd05466">
    <property type="entry name" value="PBP2_LTTR_substrate"/>
    <property type="match status" value="1"/>
</dbReference>
<dbReference type="Proteomes" id="UP000371423">
    <property type="component" value="Unassembled WGS sequence"/>
</dbReference>
<dbReference type="InterPro" id="IPR036390">
    <property type="entry name" value="WH_DNA-bd_sf"/>
</dbReference>
<dbReference type="SUPFAM" id="SSF46785">
    <property type="entry name" value="Winged helix' DNA-binding domain"/>
    <property type="match status" value="1"/>
</dbReference>
<evidence type="ECO:0000313" key="8">
    <source>
        <dbReference type="Proteomes" id="UP000371423"/>
    </source>
</evidence>
<dbReference type="PROSITE" id="PS50931">
    <property type="entry name" value="HTH_LYSR"/>
    <property type="match status" value="1"/>
</dbReference>
<proteinExistence type="inferred from homology"/>
<keyword evidence="3" id="KW-0238">DNA-binding</keyword>
<dbReference type="InterPro" id="IPR036388">
    <property type="entry name" value="WH-like_DNA-bd_sf"/>
</dbReference>
<evidence type="ECO:0000256" key="2">
    <source>
        <dbReference type="ARBA" id="ARBA00023015"/>
    </source>
</evidence>
<keyword evidence="2" id="KW-0805">Transcription regulation</keyword>